<accession>A0A1H7SHL7</accession>
<evidence type="ECO:0000313" key="3">
    <source>
        <dbReference type="Proteomes" id="UP000183894"/>
    </source>
</evidence>
<proteinExistence type="predicted"/>
<dbReference type="Proteomes" id="UP000183894">
    <property type="component" value="Unassembled WGS sequence"/>
</dbReference>
<dbReference type="PRINTS" id="PR00412">
    <property type="entry name" value="EPOXHYDRLASE"/>
</dbReference>
<protein>
    <submittedName>
        <fullName evidence="2">Pimeloyl-ACP methyl ester carboxylesterase</fullName>
    </submittedName>
</protein>
<dbReference type="AlphaFoldDB" id="A0A1H7SHL7"/>
<reference evidence="2 3" key="1">
    <citation type="submission" date="2016-10" db="EMBL/GenBank/DDBJ databases">
        <authorList>
            <person name="de Groot N.N."/>
        </authorList>
    </citation>
    <scope>NUCLEOTIDE SEQUENCE [LARGE SCALE GENOMIC DNA]</scope>
    <source>
        <strain evidence="2 3">CDM_5</strain>
    </source>
</reference>
<dbReference type="Pfam" id="PF00561">
    <property type="entry name" value="Abhydrolase_1"/>
    <property type="match status" value="1"/>
</dbReference>
<sequence length="271" mass="29962">MPTVQTNDIETHYEVRGNGPPLIFIHGALADHSAATRQLAAFSDTYTAIAYDLRGHGNTANPRHEPYSIDRLAEDLHAFITELDLENPVLCGVSMGGMVAQVYASRYPNQLRALVLADTFSPAFLGRRDRIERFSLVNVMAGLVRLVGYNRAKGLLLWFGRKLERDQTTSLRPEAFPDMETVDAVNSLKAAAGFHTTDIDLTSITVPTLVLYGEHEPAVISRHIPILSAQIPDSTVQEVPDAGHASPWDNPEFFNSTIHAFLTNRTQIEVE</sequence>
<evidence type="ECO:0000259" key="1">
    <source>
        <dbReference type="Pfam" id="PF00561"/>
    </source>
</evidence>
<gene>
    <name evidence="2" type="ORF">SAMN04488691_10771</name>
</gene>
<dbReference type="InterPro" id="IPR029058">
    <property type="entry name" value="AB_hydrolase_fold"/>
</dbReference>
<evidence type="ECO:0000313" key="2">
    <source>
        <dbReference type="EMBL" id="SEL71676.1"/>
    </source>
</evidence>
<organism evidence="2 3">
    <name type="scientific">Haloferax larsenii</name>
    <dbReference type="NCBI Taxonomy" id="302484"/>
    <lineage>
        <taxon>Archaea</taxon>
        <taxon>Methanobacteriati</taxon>
        <taxon>Methanobacteriota</taxon>
        <taxon>Stenosarchaea group</taxon>
        <taxon>Halobacteria</taxon>
        <taxon>Halobacteriales</taxon>
        <taxon>Haloferacaceae</taxon>
        <taxon>Haloferax</taxon>
    </lineage>
</organism>
<name>A0A1H7SHL7_HALLR</name>
<dbReference type="RefSeq" id="WP_074795346.1">
    <property type="nucleotide sequence ID" value="NZ_FOAD01000007.1"/>
</dbReference>
<dbReference type="InterPro" id="IPR050266">
    <property type="entry name" value="AB_hydrolase_sf"/>
</dbReference>
<dbReference type="Gene3D" id="3.40.50.1820">
    <property type="entry name" value="alpha/beta hydrolase"/>
    <property type="match status" value="1"/>
</dbReference>
<dbReference type="PRINTS" id="PR00111">
    <property type="entry name" value="ABHYDROLASE"/>
</dbReference>
<dbReference type="EMBL" id="FOAD01000007">
    <property type="protein sequence ID" value="SEL71676.1"/>
    <property type="molecule type" value="Genomic_DNA"/>
</dbReference>
<dbReference type="OrthoDB" id="111592at2157"/>
<feature type="domain" description="AB hydrolase-1" evidence="1">
    <location>
        <begin position="20"/>
        <end position="251"/>
    </location>
</feature>
<dbReference type="InterPro" id="IPR000639">
    <property type="entry name" value="Epox_hydrolase-like"/>
</dbReference>
<dbReference type="InterPro" id="IPR000073">
    <property type="entry name" value="AB_hydrolase_1"/>
</dbReference>
<dbReference type="GO" id="GO:0003824">
    <property type="term" value="F:catalytic activity"/>
    <property type="evidence" value="ECO:0007669"/>
    <property type="project" value="InterPro"/>
</dbReference>
<dbReference type="SUPFAM" id="SSF53474">
    <property type="entry name" value="alpha/beta-Hydrolases"/>
    <property type="match status" value="1"/>
</dbReference>
<dbReference type="PANTHER" id="PTHR43798">
    <property type="entry name" value="MONOACYLGLYCEROL LIPASE"/>
    <property type="match status" value="1"/>
</dbReference>